<dbReference type="SMART" id="SM00267">
    <property type="entry name" value="GGDEF"/>
    <property type="match status" value="1"/>
</dbReference>
<dbReference type="InterPro" id="IPR001610">
    <property type="entry name" value="PAC"/>
</dbReference>
<evidence type="ECO:0000313" key="5">
    <source>
        <dbReference type="Proteomes" id="UP000216013"/>
    </source>
</evidence>
<dbReference type="InterPro" id="IPR035965">
    <property type="entry name" value="PAS-like_dom_sf"/>
</dbReference>
<dbReference type="Gene3D" id="3.30.70.270">
    <property type="match status" value="1"/>
</dbReference>
<evidence type="ECO:0000313" key="4">
    <source>
        <dbReference type="EMBL" id="PAD20145.1"/>
    </source>
</evidence>
<feature type="domain" description="PAC" evidence="2">
    <location>
        <begin position="211"/>
        <end position="263"/>
    </location>
</feature>
<gene>
    <name evidence="4" type="ORF">CHH64_15510</name>
</gene>
<comment type="caution">
    <text evidence="4">The sequence shown here is derived from an EMBL/GenBank/DDBJ whole genome shotgun (WGS) entry which is preliminary data.</text>
</comment>
<dbReference type="NCBIfam" id="TIGR00229">
    <property type="entry name" value="sensory_box"/>
    <property type="match status" value="2"/>
</dbReference>
<dbReference type="InterPro" id="IPR000014">
    <property type="entry name" value="PAS"/>
</dbReference>
<dbReference type="SUPFAM" id="SSF55785">
    <property type="entry name" value="PYP-like sensor domain (PAS domain)"/>
    <property type="match status" value="2"/>
</dbReference>
<dbReference type="InterPro" id="IPR000160">
    <property type="entry name" value="GGDEF_dom"/>
</dbReference>
<dbReference type="InterPro" id="IPR052155">
    <property type="entry name" value="Biofilm_reg_signaling"/>
</dbReference>
<dbReference type="EMBL" id="NPBV01000025">
    <property type="protein sequence ID" value="PAD20145.1"/>
    <property type="molecule type" value="Genomic_DNA"/>
</dbReference>
<dbReference type="FunFam" id="3.30.70.270:FF:000001">
    <property type="entry name" value="Diguanylate cyclase domain protein"/>
    <property type="match status" value="1"/>
</dbReference>
<proteinExistence type="predicted"/>
<dbReference type="InterPro" id="IPR043128">
    <property type="entry name" value="Rev_trsase/Diguanyl_cyclase"/>
</dbReference>
<dbReference type="Pfam" id="PF13188">
    <property type="entry name" value="PAS_8"/>
    <property type="match status" value="1"/>
</dbReference>
<evidence type="ECO:0008006" key="6">
    <source>
        <dbReference type="Google" id="ProtNLM"/>
    </source>
</evidence>
<evidence type="ECO:0000259" key="1">
    <source>
        <dbReference type="PROSITE" id="PS50112"/>
    </source>
</evidence>
<accession>A0A268A7P9</accession>
<dbReference type="SUPFAM" id="SSF55073">
    <property type="entry name" value="Nucleotide cyclase"/>
    <property type="match status" value="1"/>
</dbReference>
<dbReference type="PANTHER" id="PTHR44757">
    <property type="entry name" value="DIGUANYLATE CYCLASE DGCP"/>
    <property type="match status" value="1"/>
</dbReference>
<dbReference type="PROSITE" id="PS50887">
    <property type="entry name" value="GGDEF"/>
    <property type="match status" value="1"/>
</dbReference>
<dbReference type="InterPro" id="IPR029787">
    <property type="entry name" value="Nucleotide_cyclase"/>
</dbReference>
<dbReference type="InterPro" id="IPR000700">
    <property type="entry name" value="PAS-assoc_C"/>
</dbReference>
<dbReference type="PROSITE" id="PS50112">
    <property type="entry name" value="PAS"/>
    <property type="match status" value="1"/>
</dbReference>
<dbReference type="CDD" id="cd00130">
    <property type="entry name" value="PAS"/>
    <property type="match status" value="2"/>
</dbReference>
<dbReference type="PANTHER" id="PTHR44757:SF2">
    <property type="entry name" value="BIOFILM ARCHITECTURE MAINTENANCE PROTEIN MBAA"/>
    <property type="match status" value="1"/>
</dbReference>
<dbReference type="Gene3D" id="3.30.450.20">
    <property type="entry name" value="PAS domain"/>
    <property type="match status" value="2"/>
</dbReference>
<reference evidence="4 5" key="1">
    <citation type="submission" date="2017-07" db="EMBL/GenBank/DDBJ databases">
        <title>Isolation and whole genome analysis of endospore-forming bacteria from heroin.</title>
        <authorList>
            <person name="Kalinowski J."/>
            <person name="Ahrens B."/>
            <person name="Al-Dilaimi A."/>
            <person name="Winkler A."/>
            <person name="Wibberg D."/>
            <person name="Schleenbecker U."/>
            <person name="Ruckert C."/>
            <person name="Wolfel R."/>
            <person name="Grass G."/>
        </authorList>
    </citation>
    <scope>NUCLEOTIDE SEQUENCE [LARGE SCALE GENOMIC DNA]</scope>
    <source>
        <strain evidence="4 5">7528</strain>
    </source>
</reference>
<protein>
    <recommendedName>
        <fullName evidence="6">PAS domain S-box-containing protein/diguanylate cyclase (GGDEF) domain-containing protein</fullName>
    </recommendedName>
</protein>
<feature type="domain" description="PAS" evidence="1">
    <location>
        <begin position="138"/>
        <end position="208"/>
    </location>
</feature>
<dbReference type="RefSeq" id="WP_095261456.1">
    <property type="nucleotide sequence ID" value="NZ_NPBV01000025.1"/>
</dbReference>
<dbReference type="Pfam" id="PF08448">
    <property type="entry name" value="PAS_4"/>
    <property type="match status" value="1"/>
</dbReference>
<sequence>MHRREEDYIFEKLDVQQLMFLESLPVAIVIHREGSIQHANKAFVDLIGAISIQELKGKSILDFSPPAYVDMVEKRSQQLNQVGVVISPTEEKVVRLDGAVIDVEITGVSLEYEGEPSYLMIIQEHTGRKMAEEALRQSEARYRLIAENMTDLVCIIDWEGYFKYASPSHVTVLGFPAVAYEGKPARDFMHEDDRIKVRRQMDEMVMTKEGKVLKFRFKNIMGNWIWLEAQASPIFDEDGIFEHFLFVSRDITERLAYERKLTHMAYHDTLTGLPNRRLFKEKLEQALEEAKQNKKKAAVMYLDLDNFKYINDTLGHDVGDELLKQFAHRVKGCLRNHDVLSRQGGDEFTILLPEIEEENDVLRIADDILASFQKAWNIGRNLFRTTSSVGIAFYPADGTKEYELMRSADAALYQAKKNGKNMYRTFFE</sequence>
<dbReference type="Proteomes" id="UP000216013">
    <property type="component" value="Unassembled WGS sequence"/>
</dbReference>
<dbReference type="AlphaFoldDB" id="A0A268A7P9"/>
<feature type="domain" description="GGDEF" evidence="3">
    <location>
        <begin position="295"/>
        <end position="428"/>
    </location>
</feature>
<evidence type="ECO:0000259" key="2">
    <source>
        <dbReference type="PROSITE" id="PS50113"/>
    </source>
</evidence>
<dbReference type="NCBIfam" id="TIGR00254">
    <property type="entry name" value="GGDEF"/>
    <property type="match status" value="1"/>
</dbReference>
<dbReference type="CDD" id="cd01949">
    <property type="entry name" value="GGDEF"/>
    <property type="match status" value="1"/>
</dbReference>
<dbReference type="SMART" id="SM00091">
    <property type="entry name" value="PAS"/>
    <property type="match status" value="2"/>
</dbReference>
<dbReference type="Pfam" id="PF00990">
    <property type="entry name" value="GGDEF"/>
    <property type="match status" value="1"/>
</dbReference>
<dbReference type="InterPro" id="IPR013656">
    <property type="entry name" value="PAS_4"/>
</dbReference>
<name>A0A268A7P9_9BACI</name>
<dbReference type="SMART" id="SM00086">
    <property type="entry name" value="PAC"/>
    <property type="match status" value="2"/>
</dbReference>
<evidence type="ECO:0000259" key="3">
    <source>
        <dbReference type="PROSITE" id="PS50887"/>
    </source>
</evidence>
<dbReference type="PROSITE" id="PS50113">
    <property type="entry name" value="PAC"/>
    <property type="match status" value="1"/>
</dbReference>
<organism evidence="4 5">
    <name type="scientific">Terribacillus saccharophilus</name>
    <dbReference type="NCBI Taxonomy" id="361277"/>
    <lineage>
        <taxon>Bacteria</taxon>
        <taxon>Bacillati</taxon>
        <taxon>Bacillota</taxon>
        <taxon>Bacilli</taxon>
        <taxon>Bacillales</taxon>
        <taxon>Bacillaceae</taxon>
        <taxon>Terribacillus</taxon>
    </lineage>
</organism>